<evidence type="ECO:0000256" key="2">
    <source>
        <dbReference type="ARBA" id="ARBA00001946"/>
    </source>
</evidence>
<dbReference type="GO" id="GO:0019693">
    <property type="term" value="P:ribose phosphate metabolic process"/>
    <property type="evidence" value="ECO:0007669"/>
    <property type="project" value="TreeGrafter"/>
</dbReference>
<dbReference type="PROSITE" id="PS51462">
    <property type="entry name" value="NUDIX"/>
    <property type="match status" value="1"/>
</dbReference>
<feature type="domain" description="Nudix hydrolase" evidence="8">
    <location>
        <begin position="59"/>
        <end position="189"/>
    </location>
</feature>
<organism evidence="9 10">
    <name type="scientific">Coprobacter fastidiosus NSB1 = JCM 33896</name>
    <dbReference type="NCBI Taxonomy" id="1349822"/>
    <lineage>
        <taxon>Bacteria</taxon>
        <taxon>Pseudomonadati</taxon>
        <taxon>Bacteroidota</taxon>
        <taxon>Bacteroidia</taxon>
        <taxon>Bacteroidales</taxon>
        <taxon>Barnesiellaceae</taxon>
        <taxon>Coprobacter</taxon>
    </lineage>
</organism>
<gene>
    <name evidence="9" type="ORF">BC742_1040</name>
</gene>
<name>A0A495WCH7_9BACT</name>
<dbReference type="AlphaFoldDB" id="A0A495WCH7"/>
<evidence type="ECO:0000256" key="6">
    <source>
        <dbReference type="ARBA" id="ARBA00032162"/>
    </source>
</evidence>
<dbReference type="EMBL" id="RBXN01000003">
    <property type="protein sequence ID" value="RKT58907.1"/>
    <property type="molecule type" value="Genomic_DNA"/>
</dbReference>
<comment type="cofactor">
    <cofactor evidence="2">
        <name>Mg(2+)</name>
        <dbReference type="ChEBI" id="CHEBI:18420"/>
    </cofactor>
</comment>
<evidence type="ECO:0000313" key="9">
    <source>
        <dbReference type="EMBL" id="RKT58907.1"/>
    </source>
</evidence>
<comment type="similarity">
    <text evidence="3">Belongs to the Nudix hydrolase family. NudK subfamily.</text>
</comment>
<evidence type="ECO:0000256" key="5">
    <source>
        <dbReference type="ARBA" id="ARBA00022801"/>
    </source>
</evidence>
<dbReference type="PANTHER" id="PTHR11839:SF18">
    <property type="entry name" value="NUDIX HYDROLASE DOMAIN-CONTAINING PROTEIN"/>
    <property type="match status" value="1"/>
</dbReference>
<dbReference type="PANTHER" id="PTHR11839">
    <property type="entry name" value="UDP/ADP-SUGAR PYROPHOSPHATASE"/>
    <property type="match status" value="1"/>
</dbReference>
<keyword evidence="5" id="KW-0378">Hydrolase</keyword>
<sequence length="203" mass="23812">MIYICSPNYFIYKEMKEKDSMEWKVLSSQYISQEPWFTVRKEKVQLPNGNTIDSYYVLEYPNWVNVIAITKDGKFIFERQYRHGLRNTSYELCAGVCEKEDSSPLISAQRELMEETGYGKGEWEEFMIISPNPGTHTNLTYCYLATNVEKISEPHLEATEDIQVKLLTIEEVKDLLENNKITQAQHAAPLWKYIALYGENRHF</sequence>
<dbReference type="Pfam" id="PF00293">
    <property type="entry name" value="NUDIX"/>
    <property type="match status" value="1"/>
</dbReference>
<dbReference type="GO" id="GO:0016787">
    <property type="term" value="F:hydrolase activity"/>
    <property type="evidence" value="ECO:0007669"/>
    <property type="project" value="UniProtKB-KW"/>
</dbReference>
<accession>A0A495WCH7</accession>
<dbReference type="InterPro" id="IPR000086">
    <property type="entry name" value="NUDIX_hydrolase_dom"/>
</dbReference>
<comment type="catalytic activity">
    <reaction evidence="1">
        <text>GDP-alpha-D-mannose + H2O = alpha-D-mannose 1-phosphate + GMP + 2 H(+)</text>
        <dbReference type="Rhea" id="RHEA:27978"/>
        <dbReference type="ChEBI" id="CHEBI:15377"/>
        <dbReference type="ChEBI" id="CHEBI:15378"/>
        <dbReference type="ChEBI" id="CHEBI:57527"/>
        <dbReference type="ChEBI" id="CHEBI:58115"/>
        <dbReference type="ChEBI" id="CHEBI:58409"/>
    </reaction>
</comment>
<evidence type="ECO:0000259" key="8">
    <source>
        <dbReference type="PROSITE" id="PS51462"/>
    </source>
</evidence>
<reference evidence="9 10" key="1">
    <citation type="submission" date="2018-10" db="EMBL/GenBank/DDBJ databases">
        <title>Genomic Encyclopedia of Archaeal and Bacterial Type Strains, Phase II (KMG-II): from individual species to whole genera.</title>
        <authorList>
            <person name="Goeker M."/>
        </authorList>
    </citation>
    <scope>NUCLEOTIDE SEQUENCE [LARGE SCALE GENOMIC DNA]</scope>
    <source>
        <strain evidence="9 10">NSB1</strain>
    </source>
</reference>
<evidence type="ECO:0000256" key="3">
    <source>
        <dbReference type="ARBA" id="ARBA00007275"/>
    </source>
</evidence>
<proteinExistence type="inferred from homology"/>
<evidence type="ECO:0000256" key="4">
    <source>
        <dbReference type="ARBA" id="ARBA00016377"/>
    </source>
</evidence>
<evidence type="ECO:0000313" key="10">
    <source>
        <dbReference type="Proteomes" id="UP000269493"/>
    </source>
</evidence>
<dbReference type="GO" id="GO:0006753">
    <property type="term" value="P:nucleoside phosphate metabolic process"/>
    <property type="evidence" value="ECO:0007669"/>
    <property type="project" value="TreeGrafter"/>
</dbReference>
<dbReference type="Gene3D" id="3.90.79.10">
    <property type="entry name" value="Nucleoside Triphosphate Pyrophosphohydrolase"/>
    <property type="match status" value="1"/>
</dbReference>
<dbReference type="GO" id="GO:0005829">
    <property type="term" value="C:cytosol"/>
    <property type="evidence" value="ECO:0007669"/>
    <property type="project" value="TreeGrafter"/>
</dbReference>
<evidence type="ECO:0000256" key="1">
    <source>
        <dbReference type="ARBA" id="ARBA00000847"/>
    </source>
</evidence>
<dbReference type="Proteomes" id="UP000269493">
    <property type="component" value="Unassembled WGS sequence"/>
</dbReference>
<evidence type="ECO:0000256" key="7">
    <source>
        <dbReference type="ARBA" id="ARBA00032272"/>
    </source>
</evidence>
<comment type="caution">
    <text evidence="9">The sequence shown here is derived from an EMBL/GenBank/DDBJ whole genome shotgun (WGS) entry which is preliminary data.</text>
</comment>
<dbReference type="InterPro" id="IPR015797">
    <property type="entry name" value="NUDIX_hydrolase-like_dom_sf"/>
</dbReference>
<dbReference type="CDD" id="cd03424">
    <property type="entry name" value="NUDIX_ADPRase_Nudt5_UGPPase_Nudt14"/>
    <property type="match status" value="1"/>
</dbReference>
<dbReference type="SUPFAM" id="SSF55811">
    <property type="entry name" value="Nudix"/>
    <property type="match status" value="1"/>
</dbReference>
<keyword evidence="10" id="KW-1185">Reference proteome</keyword>
<protein>
    <recommendedName>
        <fullName evidence="4">GDP-mannose pyrophosphatase</fullName>
    </recommendedName>
    <alternativeName>
        <fullName evidence="6">GDP-mannose hydrolase</fullName>
    </alternativeName>
    <alternativeName>
        <fullName evidence="7">GDPMK</fullName>
    </alternativeName>
</protein>